<dbReference type="EC" id="1.14.14.89" evidence="1"/>
<dbReference type="Proteomes" id="UP000827976">
    <property type="component" value="Chromosome 13"/>
</dbReference>
<dbReference type="EMBL" id="CM037023">
    <property type="protein sequence ID" value="KAH7665294.1"/>
    <property type="molecule type" value="Genomic_DNA"/>
</dbReference>
<proteinExistence type="predicted"/>
<keyword evidence="1" id="KW-0560">Oxidoreductase</keyword>
<evidence type="ECO:0000313" key="1">
    <source>
        <dbReference type="EMBL" id="KAH7665294.1"/>
    </source>
</evidence>
<protein>
    <submittedName>
        <fullName evidence="1">Isoflavone 2'-hydroxylase protein</fullName>
        <ecNumber evidence="1">1.14.14.89</ecNumber>
        <ecNumber evidence="1">1.14.14.90</ecNumber>
    </submittedName>
</protein>
<evidence type="ECO:0000313" key="2">
    <source>
        <dbReference type="Proteomes" id="UP000827976"/>
    </source>
</evidence>
<sequence length="523" mass="59299">MDELYFSITTTTLSFLLLSSLLILIKLSNNHKKNPNPNPPSPPGLPLVGHLHLLKPPIHQALAHLSDLHGPILLLRFGSRRVLLVSSYSAADECFTVNDITFANRPRLLAGKYFGYDFTSLGWAPYGPHWRNLRRMSTVEVLSTNRLLSSSDVRSDEARSLVKALLREYSGPSFHRTELKPKFFGFAYNVVMRMMANKRYYGDADESSSEAGTEFRDMVKETAFALSTSNAADFIPLARWFRVGGYEKKLKSLRKRRDKFFQGLIEEHREKKKKMNMNISQDGKSSSTSRSTFMDLLLSMQDDDPEHVPDVFIRHSISHLLVAGTETSSVTMEWAMSLLLNNIETLRKVRAEIDLNIEQGSILEEGDLHKLPYLQAVVTETLRLKSSAPLLLPHESSQDCNVGGFHVPKSTMLLVNAWKIHRDPEIWEEPNKFKPERFLNNEGKEKCKTMAFGLGRRRCPGEGLALRVVALVVGTLVQCFEWERVDDKEIDMDEGVGMTMPKAKPLEAMYKPRKGIADLAFQL</sequence>
<reference evidence="2" key="1">
    <citation type="journal article" date="2022" name="Nat. Commun.">
        <title>Chromosome evolution and the genetic basis of agronomically important traits in greater yam.</title>
        <authorList>
            <person name="Bredeson J.V."/>
            <person name="Lyons J.B."/>
            <person name="Oniyinde I.O."/>
            <person name="Okereke N.R."/>
            <person name="Kolade O."/>
            <person name="Nnabue I."/>
            <person name="Nwadili C.O."/>
            <person name="Hribova E."/>
            <person name="Parker M."/>
            <person name="Nwogha J."/>
            <person name="Shu S."/>
            <person name="Carlson J."/>
            <person name="Kariba R."/>
            <person name="Muthemba S."/>
            <person name="Knop K."/>
            <person name="Barton G.J."/>
            <person name="Sherwood A.V."/>
            <person name="Lopez-Montes A."/>
            <person name="Asiedu R."/>
            <person name="Jamnadass R."/>
            <person name="Muchugi A."/>
            <person name="Goodstein D."/>
            <person name="Egesi C.N."/>
            <person name="Featherston J."/>
            <person name="Asfaw A."/>
            <person name="Simpson G.G."/>
            <person name="Dolezel J."/>
            <person name="Hendre P.S."/>
            <person name="Van Deynze A."/>
            <person name="Kumar P.L."/>
            <person name="Obidiegwu J.E."/>
            <person name="Bhattacharjee R."/>
            <person name="Rokhsar D.S."/>
        </authorList>
    </citation>
    <scope>NUCLEOTIDE SEQUENCE [LARGE SCALE GENOMIC DNA]</scope>
    <source>
        <strain evidence="2">cv. TDa95/00328</strain>
    </source>
</reference>
<accession>A0ACB7UWT0</accession>
<keyword evidence="2" id="KW-1185">Reference proteome</keyword>
<organism evidence="1 2">
    <name type="scientific">Dioscorea alata</name>
    <name type="common">Purple yam</name>
    <dbReference type="NCBI Taxonomy" id="55571"/>
    <lineage>
        <taxon>Eukaryota</taxon>
        <taxon>Viridiplantae</taxon>
        <taxon>Streptophyta</taxon>
        <taxon>Embryophyta</taxon>
        <taxon>Tracheophyta</taxon>
        <taxon>Spermatophyta</taxon>
        <taxon>Magnoliopsida</taxon>
        <taxon>Liliopsida</taxon>
        <taxon>Dioscoreales</taxon>
        <taxon>Dioscoreaceae</taxon>
        <taxon>Dioscorea</taxon>
    </lineage>
</organism>
<gene>
    <name evidence="1" type="ORF">IHE45_13G024700</name>
</gene>
<dbReference type="EC" id="1.14.14.90" evidence="1"/>
<name>A0ACB7UWT0_DIOAL</name>
<comment type="caution">
    <text evidence="1">The sequence shown here is derived from an EMBL/GenBank/DDBJ whole genome shotgun (WGS) entry which is preliminary data.</text>
</comment>